<name>A0ABW0HR54_9BACL</name>
<sequence>MTTADKPAEHTIRKAVELAAELGARYVARSGRTISAIVANERGDEIVVVGPRDIRLFQEGASPFFYHPSMALVRLKRLLTGGNDTLVEVSGVAAGDKVIDCTAGLCADSLVFSYAAGLGGQVVALEASPVIHAIVREGLRTYESGIAEVDAAMRRIDACRGTCQELLPAIADKSADIVYFDPMFERAVISSSGLEPLRARAIHDALDPVTIRHAIRIARKKVVLKDHRASGQFERLGFRPVRLSASSVAYGVIDVD</sequence>
<accession>A0ABW0HR54</accession>
<reference evidence="2" key="1">
    <citation type="journal article" date="2019" name="Int. J. Syst. Evol. Microbiol.">
        <title>The Global Catalogue of Microorganisms (GCM) 10K type strain sequencing project: providing services to taxonomists for standard genome sequencing and annotation.</title>
        <authorList>
            <consortium name="The Broad Institute Genomics Platform"/>
            <consortium name="The Broad Institute Genome Sequencing Center for Infectious Disease"/>
            <person name="Wu L."/>
            <person name="Ma J."/>
        </authorList>
    </citation>
    <scope>NUCLEOTIDE SEQUENCE [LARGE SCALE GENOMIC DNA]</scope>
    <source>
        <strain evidence="2">CGMCC 1.18575</strain>
    </source>
</reference>
<dbReference type="PANTHER" id="PTHR36112">
    <property type="entry name" value="RIBOSOMAL RNA SMALL SUBUNIT METHYLTRANSFERASE J"/>
    <property type="match status" value="1"/>
</dbReference>
<dbReference type="SUPFAM" id="SSF53335">
    <property type="entry name" value="S-adenosyl-L-methionine-dependent methyltransferases"/>
    <property type="match status" value="1"/>
</dbReference>
<keyword evidence="2" id="KW-1185">Reference proteome</keyword>
<dbReference type="Pfam" id="PF04445">
    <property type="entry name" value="SAM_MT"/>
    <property type="match status" value="1"/>
</dbReference>
<dbReference type="InterPro" id="IPR029063">
    <property type="entry name" value="SAM-dependent_MTases_sf"/>
</dbReference>
<proteinExistence type="predicted"/>
<dbReference type="EC" id="2.1.1.-" evidence="1"/>
<dbReference type="Gene3D" id="3.40.50.150">
    <property type="entry name" value="Vaccinia Virus protein VP39"/>
    <property type="match status" value="1"/>
</dbReference>
<dbReference type="PANTHER" id="PTHR36112:SF1">
    <property type="entry name" value="RIBOSOMAL RNA SMALL SUBUNIT METHYLTRANSFERASE J"/>
    <property type="match status" value="1"/>
</dbReference>
<protein>
    <submittedName>
        <fullName evidence="1">Class I SAM-dependent methyltransferase</fullName>
        <ecNumber evidence="1">2.1.1.-</ecNumber>
    </submittedName>
</protein>
<dbReference type="EMBL" id="JBHSMI010000025">
    <property type="protein sequence ID" value="MFC5403706.1"/>
    <property type="molecule type" value="Genomic_DNA"/>
</dbReference>
<dbReference type="Proteomes" id="UP001596113">
    <property type="component" value="Unassembled WGS sequence"/>
</dbReference>
<dbReference type="GO" id="GO:0032259">
    <property type="term" value="P:methylation"/>
    <property type="evidence" value="ECO:0007669"/>
    <property type="project" value="UniProtKB-KW"/>
</dbReference>
<dbReference type="RefSeq" id="WP_378134387.1">
    <property type="nucleotide sequence ID" value="NZ_JBHSMI010000025.1"/>
</dbReference>
<gene>
    <name evidence="1" type="ORF">ACFPOF_13260</name>
</gene>
<keyword evidence="1" id="KW-0808">Transferase</keyword>
<keyword evidence="1" id="KW-0489">Methyltransferase</keyword>
<dbReference type="InterPro" id="IPR007536">
    <property type="entry name" value="16SrRNA_methylTrfase_J"/>
</dbReference>
<evidence type="ECO:0000313" key="1">
    <source>
        <dbReference type="EMBL" id="MFC5403706.1"/>
    </source>
</evidence>
<evidence type="ECO:0000313" key="2">
    <source>
        <dbReference type="Proteomes" id="UP001596113"/>
    </source>
</evidence>
<dbReference type="GO" id="GO:0008168">
    <property type="term" value="F:methyltransferase activity"/>
    <property type="evidence" value="ECO:0007669"/>
    <property type="project" value="UniProtKB-KW"/>
</dbReference>
<organism evidence="1 2">
    <name type="scientific">Cohnella soli</name>
    <dbReference type="NCBI Taxonomy" id="425005"/>
    <lineage>
        <taxon>Bacteria</taxon>
        <taxon>Bacillati</taxon>
        <taxon>Bacillota</taxon>
        <taxon>Bacilli</taxon>
        <taxon>Bacillales</taxon>
        <taxon>Paenibacillaceae</taxon>
        <taxon>Cohnella</taxon>
    </lineage>
</organism>
<comment type="caution">
    <text evidence="1">The sequence shown here is derived from an EMBL/GenBank/DDBJ whole genome shotgun (WGS) entry which is preliminary data.</text>
</comment>